<name>A0A5M6IEN6_9PROT</name>
<comment type="caution">
    <text evidence="1">The sequence shown here is derived from an EMBL/GenBank/DDBJ whole genome shotgun (WGS) entry which is preliminary data.</text>
</comment>
<reference evidence="1 2" key="1">
    <citation type="submission" date="2019-09" db="EMBL/GenBank/DDBJ databases">
        <title>Genome sequence of Roseospira marina, one of the more divergent members of the non-sulfur purple photosynthetic bacterial family, the Rhodospirillaceae.</title>
        <authorList>
            <person name="Meyer T."/>
            <person name="Kyndt J."/>
        </authorList>
    </citation>
    <scope>NUCLEOTIDE SEQUENCE [LARGE SCALE GENOMIC DNA]</scope>
    <source>
        <strain evidence="1 2">DSM 15113</strain>
    </source>
</reference>
<dbReference type="EMBL" id="VWPJ01000003">
    <property type="protein sequence ID" value="KAA5606724.1"/>
    <property type="molecule type" value="Genomic_DNA"/>
</dbReference>
<dbReference type="OrthoDB" id="9815514at2"/>
<dbReference type="RefSeq" id="WP_150061325.1">
    <property type="nucleotide sequence ID" value="NZ_JACHII010000005.1"/>
</dbReference>
<accession>A0A5M6IEN6</accession>
<dbReference type="AlphaFoldDB" id="A0A5M6IEN6"/>
<dbReference type="InterPro" id="IPR015000">
    <property type="entry name" value="EipB-like"/>
</dbReference>
<dbReference type="Proteomes" id="UP000324065">
    <property type="component" value="Unassembled WGS sequence"/>
</dbReference>
<protein>
    <submittedName>
        <fullName evidence="1">Cell envelope integrity EipB family protein</fullName>
    </submittedName>
</protein>
<sequence length="323" mass="34795">MTRAVFPSRTAPSPIGPSRVAEACAVPRESEARWWGRGATLLLLLSALMVGLSGVARAQTVATGDGGSTGTDAAAGSALVSHEAVYDLRLISRAPGSPIATANGTMTYRIEDTCDGWAMETRTKLDLYYNRGEPIRTDWSFISWESKDSTRYRFRIRSERNGTVDQLIDGRARMAPDGGDDAGGVADFDKPEQTQMELSPAVLLPAEHTRRVLEAASEGERMFTAPLFDGSETTGPMQATAVIAEAVPAGELSELPDNALLNGPSWRMVLSFFAADSQSSLPDYEVRLRYHDNGVAEEVIQDFGSMALRGTLRELTALKDGGC</sequence>
<evidence type="ECO:0000313" key="1">
    <source>
        <dbReference type="EMBL" id="KAA5606724.1"/>
    </source>
</evidence>
<organism evidence="1 2">
    <name type="scientific">Roseospira marina</name>
    <dbReference type="NCBI Taxonomy" id="140057"/>
    <lineage>
        <taxon>Bacteria</taxon>
        <taxon>Pseudomonadati</taxon>
        <taxon>Pseudomonadota</taxon>
        <taxon>Alphaproteobacteria</taxon>
        <taxon>Rhodospirillales</taxon>
        <taxon>Rhodospirillaceae</taxon>
        <taxon>Roseospira</taxon>
    </lineage>
</organism>
<keyword evidence="2" id="KW-1185">Reference proteome</keyword>
<evidence type="ECO:0000313" key="2">
    <source>
        <dbReference type="Proteomes" id="UP000324065"/>
    </source>
</evidence>
<gene>
    <name evidence="1" type="ORF">F1188_05175</name>
</gene>
<proteinExistence type="predicted"/>
<dbReference type="Pfam" id="PF08904">
    <property type="entry name" value="EipB_like"/>
    <property type="match status" value="1"/>
</dbReference>